<sequence length="1475" mass="166565">MSEHIKKTAITAAGYIYQNRQGLKVLCDWLDAPTRYSRVKFECDNENEAPQGLDDIVIERSDGFVDLQQIKFTPDSDTHLLSWDWMLEKTGKTERSRSMLRKWFDAFKQLDPVRIGEISLITNRRPDAAIEVCLERDRIDPSKIPEPQRTLVEVELGGVEECKLFFRQLCIRHSDKGYLALEHEVDARLRLHGTPEGIANLKYVALNWATQKNLPAPDGWIKLAEVGTILRASPPAPLPEDFVVPEGYEVPDEIFHQEFVQSTINATGKAIVLTGPPGRGKSTYLSALCDTLAEKGIPTVRHHYFLSTTERGSDRVNSYVVEQSILAQIQQFHEDVPKIGGGLHTQLEACAAHYKVLGKPFVLILDGLDHVWRINAEDKRPLDDLFCQVIPCPENMVLLVGTQPVNDEQLPADLLAFAPKSEWHTLPAMSESAVLSYLRRTVQEGWLTTGFESEVQIEEQLQGAASALRKKTNGHPLHVIYATSELKHADRRLSSWDIEQLKGDLSQDARFYYASLWERLAPSQKDVLRLICAFTFFWPKTAFSAIATKIKAVEPDVDKVEHLLHSSVAGLKVFHESLAVFVRATDGFESRINELMPVIADWLEHQASTSLRVNWLWTVQAKLGNPNNLITGLTRDWIMSRLKEGYSEALFEILLSEALSAALETANFSDAYRLAHLKARMVDGSQFQMQDSDLARLISFTLTLTSEESVIRESIASRHETDILHVAALGLALLSRGDIIQAEICGEEAFHRFRALCQFSNKYNSRAGSDELSFLASAFTQLGVIADTSENLAWLVDKNSPEIWLPRVQMLIQKGNLDDLMLLAASLPDGQKKNIISDACIRAAAAAGVVVTEREDFDELVRTPFVAAIEAALIKTSTPSSQPIPVNWISDSYYKQKDNLATLTHHWLFGAVHLNLCMIADGQTNFEHIKAPVYEDREDITDYLNVLSGIGAQIAQRWWCGEFINFHELYELLEPVESRRFRQSYFRKSATEDFQAALHRIACDIHIGSVLLSGTSAATLSPATIDAALQCAWFDSASFRTQYASGSLIRMADEAAITFIGAQRLLLDADIQNETSVHLQIPLQLCAIAIFHRLYSEARELCTQTWELTTGYGHRKDPTLSNTVDAIAYLVDVVPNEACRLLAKIAPQIHHVLDYTDGKGTRHVLAEADRLLAKLKPSALVIKFEEHICVGDWALAEGSMQAYIKQGIIEEWPLDALMRTGLHPEIRDALQQLVEDGCATASERLRILEKHNGWDIGCLQRHENSSSDADNKPYEGDVTVFRPEQLEDLLKVLEPYYKERPKLLRTWYQHWESQKQGRNLLVELDKILFTENNKWMREALQLSEFAFQTKRRSSGLTAAWKYLVHAQIRNGGWIGYMENVDVTCNRLDLVAQNYPQRCDEFVTVTTYSMFDDPVSSRLAPSEVMVYFYVKQNRIDEAIKFTETMVNCVIEDTRTLPLEPPCWMSELLEPVGLEVK</sequence>
<dbReference type="InterPro" id="IPR007111">
    <property type="entry name" value="NACHT_NTPase"/>
</dbReference>
<reference evidence="2" key="1">
    <citation type="journal article" date="2018" name="Genome Biol.">
        <title>SKESA: strategic k-mer extension for scrupulous assemblies.</title>
        <authorList>
            <person name="Souvorov A."/>
            <person name="Agarwala R."/>
            <person name="Lipman D.J."/>
        </authorList>
    </citation>
    <scope>NUCLEOTIDE SEQUENCE</scope>
    <source>
        <strain evidence="2">MA.CK_98/00009211</strain>
    </source>
</reference>
<dbReference type="SUPFAM" id="SSF52540">
    <property type="entry name" value="P-loop containing nucleoside triphosphate hydrolases"/>
    <property type="match status" value="1"/>
</dbReference>
<dbReference type="Gene3D" id="3.40.50.300">
    <property type="entry name" value="P-loop containing nucleotide triphosphate hydrolases"/>
    <property type="match status" value="1"/>
</dbReference>
<evidence type="ECO:0000313" key="2">
    <source>
        <dbReference type="EMBL" id="HAF1734810.1"/>
    </source>
</evidence>
<evidence type="ECO:0000259" key="1">
    <source>
        <dbReference type="Pfam" id="PF05729"/>
    </source>
</evidence>
<gene>
    <name evidence="2" type="ORF">G8L18_000145</name>
</gene>
<organism evidence="2">
    <name type="scientific">Salmonella enterica</name>
    <name type="common">Salmonella choleraesuis</name>
    <dbReference type="NCBI Taxonomy" id="28901"/>
    <lineage>
        <taxon>Bacteria</taxon>
        <taxon>Pseudomonadati</taxon>
        <taxon>Pseudomonadota</taxon>
        <taxon>Gammaproteobacteria</taxon>
        <taxon>Enterobacterales</taxon>
        <taxon>Enterobacteriaceae</taxon>
        <taxon>Salmonella</taxon>
    </lineage>
</organism>
<protein>
    <submittedName>
        <fullName evidence="2">NACHT domain-containing protein</fullName>
    </submittedName>
</protein>
<name>A0A743BDJ5_SALER</name>
<reference evidence="2" key="2">
    <citation type="submission" date="2020-02" db="EMBL/GenBank/DDBJ databases">
        <authorList>
            <consortium name="NCBI Pathogen Detection Project"/>
        </authorList>
    </citation>
    <scope>NUCLEOTIDE SEQUENCE</scope>
    <source>
        <strain evidence="2">MA.CK_98/00009211</strain>
    </source>
</reference>
<accession>A0A743BDJ5</accession>
<dbReference type="EMBL" id="DAAUJH010000001">
    <property type="protein sequence ID" value="HAF1734810.1"/>
    <property type="molecule type" value="Genomic_DNA"/>
</dbReference>
<feature type="domain" description="NACHT" evidence="1">
    <location>
        <begin position="271"/>
        <end position="442"/>
    </location>
</feature>
<dbReference type="InterPro" id="IPR027417">
    <property type="entry name" value="P-loop_NTPase"/>
</dbReference>
<dbReference type="Pfam" id="PF05729">
    <property type="entry name" value="NACHT"/>
    <property type="match status" value="1"/>
</dbReference>
<comment type="caution">
    <text evidence="2">The sequence shown here is derived from an EMBL/GenBank/DDBJ whole genome shotgun (WGS) entry which is preliminary data.</text>
</comment>
<proteinExistence type="predicted"/>